<dbReference type="EMBL" id="FNJU01000018">
    <property type="protein sequence ID" value="SDP95363.1"/>
    <property type="molecule type" value="Genomic_DNA"/>
</dbReference>
<dbReference type="PANTHER" id="PTHR36834:SF1">
    <property type="entry name" value="INTEGRAL MEMBRANE PROTEIN"/>
    <property type="match status" value="1"/>
</dbReference>
<evidence type="ECO:0000313" key="3">
    <source>
        <dbReference type="EMBL" id="SDP95363.1"/>
    </source>
</evidence>
<proteinExistence type="predicted"/>
<accession>A0A1H0WXC7</accession>
<dbReference type="PANTHER" id="PTHR36834">
    <property type="entry name" value="MEMBRANE PROTEIN-RELATED"/>
    <property type="match status" value="1"/>
</dbReference>
<reference evidence="4" key="1">
    <citation type="submission" date="2016-10" db="EMBL/GenBank/DDBJ databases">
        <authorList>
            <person name="Varghese N."/>
            <person name="Submissions S."/>
        </authorList>
    </citation>
    <scope>NUCLEOTIDE SEQUENCE [LARGE SCALE GENOMIC DNA]</scope>
    <source>
        <strain evidence="4">IBRC-M10078</strain>
    </source>
</reference>
<dbReference type="RefSeq" id="WP_238457339.1">
    <property type="nucleotide sequence ID" value="NZ_FNJU01000018.1"/>
</dbReference>
<keyword evidence="1" id="KW-0812">Transmembrane</keyword>
<gene>
    <name evidence="3" type="ORF">SAMN05216565_11844</name>
</gene>
<dbReference type="AlphaFoldDB" id="A0A1H0WXC7"/>
<dbReference type="Proteomes" id="UP000199159">
    <property type="component" value="Unassembled WGS sequence"/>
</dbReference>
<keyword evidence="1" id="KW-1133">Transmembrane helix</keyword>
<evidence type="ECO:0000313" key="4">
    <source>
        <dbReference type="Proteomes" id="UP000199159"/>
    </source>
</evidence>
<dbReference type="Pfam" id="PF04892">
    <property type="entry name" value="VanZ"/>
    <property type="match status" value="1"/>
</dbReference>
<evidence type="ECO:0000259" key="2">
    <source>
        <dbReference type="Pfam" id="PF04892"/>
    </source>
</evidence>
<dbReference type="InterPro" id="IPR053150">
    <property type="entry name" value="Teicoplanin_resist-assoc"/>
</dbReference>
<feature type="transmembrane region" description="Helical" evidence="1">
    <location>
        <begin position="7"/>
        <end position="27"/>
    </location>
</feature>
<protein>
    <submittedName>
        <fullName evidence="3">VanZ like family protein</fullName>
    </submittedName>
</protein>
<feature type="domain" description="VanZ-like" evidence="2">
    <location>
        <begin position="17"/>
        <end position="137"/>
    </location>
</feature>
<organism evidence="3 4">
    <name type="scientific">Litchfieldia salsa</name>
    <dbReference type="NCBI Taxonomy" id="930152"/>
    <lineage>
        <taxon>Bacteria</taxon>
        <taxon>Bacillati</taxon>
        <taxon>Bacillota</taxon>
        <taxon>Bacilli</taxon>
        <taxon>Bacillales</taxon>
        <taxon>Bacillaceae</taxon>
        <taxon>Litchfieldia</taxon>
    </lineage>
</organism>
<dbReference type="InterPro" id="IPR006976">
    <property type="entry name" value="VanZ-like"/>
</dbReference>
<feature type="transmembrane region" description="Helical" evidence="1">
    <location>
        <begin position="91"/>
        <end position="110"/>
    </location>
</feature>
<sequence length="143" mass="16617">MFNRNYIVLISRGLLLTYFIILVYWMFLGFSRSQADEYSYNLIPFSTIKNYFQYFSHYPLLTWSINIIGNVTVFVPFGILIPLSSKRNMKLVTFIFVFLLGITTLEIMQFITRVGSFDVDDIILNTTGALIGFILLKGFYKGK</sequence>
<evidence type="ECO:0000256" key="1">
    <source>
        <dbReference type="SAM" id="Phobius"/>
    </source>
</evidence>
<feature type="transmembrane region" description="Helical" evidence="1">
    <location>
        <begin position="60"/>
        <end position="79"/>
    </location>
</feature>
<feature type="transmembrane region" description="Helical" evidence="1">
    <location>
        <begin position="122"/>
        <end position="140"/>
    </location>
</feature>
<keyword evidence="4" id="KW-1185">Reference proteome</keyword>
<keyword evidence="1" id="KW-0472">Membrane</keyword>
<name>A0A1H0WXC7_9BACI</name>